<comment type="function">
    <text evidence="4">PPIases accelerate the folding of proteins. It catalyzes the cis-trans isomerization of proline imidic peptide bonds in oligopeptides.</text>
</comment>
<comment type="caution">
    <text evidence="7">The sequence shown here is derived from an EMBL/GenBank/DDBJ whole genome shotgun (WGS) entry which is preliminary data.</text>
</comment>
<dbReference type="GO" id="GO:0016018">
    <property type="term" value="F:cyclosporin A binding"/>
    <property type="evidence" value="ECO:0007669"/>
    <property type="project" value="TreeGrafter"/>
</dbReference>
<dbReference type="PANTHER" id="PTHR11071:SF565">
    <property type="entry name" value="MOCA-CYP, ISOFORM A"/>
    <property type="match status" value="1"/>
</dbReference>
<feature type="domain" description="PPIase cyclophilin-type" evidence="6">
    <location>
        <begin position="8"/>
        <end position="159"/>
    </location>
</feature>
<comment type="catalytic activity">
    <reaction evidence="1 4">
        <text>[protein]-peptidylproline (omega=180) = [protein]-peptidylproline (omega=0)</text>
        <dbReference type="Rhea" id="RHEA:16237"/>
        <dbReference type="Rhea" id="RHEA-COMP:10747"/>
        <dbReference type="Rhea" id="RHEA-COMP:10748"/>
        <dbReference type="ChEBI" id="CHEBI:83833"/>
        <dbReference type="ChEBI" id="CHEBI:83834"/>
        <dbReference type="EC" id="5.2.1.8"/>
    </reaction>
</comment>
<gene>
    <name evidence="7" type="ORF">FNK824_LOCUS16288</name>
</gene>
<proteinExistence type="inferred from homology"/>
<dbReference type="InterPro" id="IPR029000">
    <property type="entry name" value="Cyclophilin-like_dom_sf"/>
</dbReference>
<reference evidence="7" key="1">
    <citation type="submission" date="2021-02" db="EMBL/GenBank/DDBJ databases">
        <authorList>
            <person name="Nowell W R."/>
        </authorList>
    </citation>
    <scope>NUCLEOTIDE SEQUENCE</scope>
</reference>
<dbReference type="GO" id="GO:0005739">
    <property type="term" value="C:mitochondrion"/>
    <property type="evidence" value="ECO:0007669"/>
    <property type="project" value="TreeGrafter"/>
</dbReference>
<dbReference type="GO" id="GO:0006457">
    <property type="term" value="P:protein folding"/>
    <property type="evidence" value="ECO:0007669"/>
    <property type="project" value="TreeGrafter"/>
</dbReference>
<evidence type="ECO:0000313" key="8">
    <source>
        <dbReference type="Proteomes" id="UP000663874"/>
    </source>
</evidence>
<dbReference type="InterPro" id="IPR002130">
    <property type="entry name" value="Cyclophilin-type_PPIase_dom"/>
</dbReference>
<evidence type="ECO:0000256" key="2">
    <source>
        <dbReference type="ARBA" id="ARBA00023110"/>
    </source>
</evidence>
<dbReference type="EC" id="5.2.1.8" evidence="4"/>
<evidence type="ECO:0000313" key="7">
    <source>
        <dbReference type="EMBL" id="CAF3823192.1"/>
    </source>
</evidence>
<evidence type="ECO:0000259" key="6">
    <source>
        <dbReference type="PROSITE" id="PS50072"/>
    </source>
</evidence>
<dbReference type="SUPFAM" id="SSF50891">
    <property type="entry name" value="Cyclophilin-like"/>
    <property type="match status" value="1"/>
</dbReference>
<dbReference type="Proteomes" id="UP000663874">
    <property type="component" value="Unassembled WGS sequence"/>
</dbReference>
<feature type="compositionally biased region" description="Polar residues" evidence="5">
    <location>
        <begin position="280"/>
        <end position="296"/>
    </location>
</feature>
<dbReference type="FunFam" id="2.40.100.10:FF:000025">
    <property type="entry name" value="Peptidyl-prolyl cis-trans isomerase CYP19-2"/>
    <property type="match status" value="1"/>
</dbReference>
<protein>
    <recommendedName>
        <fullName evidence="4">Peptidyl-prolyl cis-trans isomerase</fullName>
        <shortName evidence="4">PPIase</shortName>
        <ecNumber evidence="4">5.2.1.8</ecNumber>
    </recommendedName>
</protein>
<keyword evidence="2 4" id="KW-0697">Rotamase</keyword>
<feature type="compositionally biased region" description="Acidic residues" evidence="5">
    <location>
        <begin position="180"/>
        <end position="197"/>
    </location>
</feature>
<feature type="region of interest" description="Disordered" evidence="5">
    <location>
        <begin position="167"/>
        <end position="296"/>
    </location>
</feature>
<evidence type="ECO:0000256" key="3">
    <source>
        <dbReference type="ARBA" id="ARBA00023235"/>
    </source>
</evidence>
<evidence type="ECO:0000256" key="1">
    <source>
        <dbReference type="ARBA" id="ARBA00000971"/>
    </source>
</evidence>
<dbReference type="Pfam" id="PF00160">
    <property type="entry name" value="Pro_isomerase"/>
    <property type="match status" value="1"/>
</dbReference>
<comment type="similarity">
    <text evidence="4">Belongs to the cyclophilin-type PPIase family.</text>
</comment>
<organism evidence="7 8">
    <name type="scientific">Rotaria sordida</name>
    <dbReference type="NCBI Taxonomy" id="392033"/>
    <lineage>
        <taxon>Eukaryota</taxon>
        <taxon>Metazoa</taxon>
        <taxon>Spiralia</taxon>
        <taxon>Gnathifera</taxon>
        <taxon>Rotifera</taxon>
        <taxon>Eurotatoria</taxon>
        <taxon>Bdelloidea</taxon>
        <taxon>Philodinida</taxon>
        <taxon>Philodinidae</taxon>
        <taxon>Rotaria</taxon>
    </lineage>
</organism>
<evidence type="ECO:0000256" key="4">
    <source>
        <dbReference type="RuleBase" id="RU363019"/>
    </source>
</evidence>
<dbReference type="GO" id="GO:0003755">
    <property type="term" value="F:peptidyl-prolyl cis-trans isomerase activity"/>
    <property type="evidence" value="ECO:0007669"/>
    <property type="project" value="UniProtKB-UniRule"/>
</dbReference>
<dbReference type="PANTHER" id="PTHR11071">
    <property type="entry name" value="PEPTIDYL-PROLYL CIS-TRANS ISOMERASE"/>
    <property type="match status" value="1"/>
</dbReference>
<evidence type="ECO:0000256" key="5">
    <source>
        <dbReference type="SAM" id="MobiDB-lite"/>
    </source>
</evidence>
<dbReference type="PROSITE" id="PS50072">
    <property type="entry name" value="CSA_PPIASE_2"/>
    <property type="match status" value="1"/>
</dbReference>
<dbReference type="Gene3D" id="2.40.100.10">
    <property type="entry name" value="Cyclophilin-like"/>
    <property type="match status" value="1"/>
</dbReference>
<dbReference type="EMBL" id="CAJOBE010002449">
    <property type="protein sequence ID" value="CAF3823192.1"/>
    <property type="molecule type" value="Genomic_DNA"/>
</dbReference>
<accession>A0A819CM60</accession>
<feature type="compositionally biased region" description="Basic residues" evidence="5">
    <location>
        <begin position="208"/>
        <end position="232"/>
    </location>
</feature>
<name>A0A819CM60_9BILA</name>
<dbReference type="PRINTS" id="PR00153">
    <property type="entry name" value="CSAPPISMRASE"/>
</dbReference>
<keyword evidence="3 4" id="KW-0413">Isomerase</keyword>
<dbReference type="AlphaFoldDB" id="A0A819CM60"/>
<sequence>MTSRIRCFFDLKIDENEVGRIVFELYNDMCPRTCENFRCLCTGEKGRSLTLYKKLYYKGCLFHRVVKNFMIQSGDFTEDENLQMKHDRPYLLSMANRGPNTNGSQFFITTAEASHLDGKHVIFGHVVSGQAVVDTIESLPVDPNTNRPLKDALISHCGQLEIVTKNNKSKKRKISTGDGSENENVEENNNNNDDDESSSTSGNDEKKKKSKHNKKSKKKEKHRRKKETKRLATKIGENKNDIDNNINEISKRSNIDSGDISEQKLSTRSSLNDKEKSNNDETINNERTSRYEMNSL</sequence>